<evidence type="ECO:0000256" key="3">
    <source>
        <dbReference type="ARBA" id="ARBA00004174"/>
    </source>
</evidence>
<keyword evidence="10 15" id="KW-0560">Oxidoreductase</keyword>
<dbReference type="OMA" id="RNFRMST"/>
<dbReference type="PRINTS" id="PR00385">
    <property type="entry name" value="P450"/>
</dbReference>
<dbReference type="CDD" id="cd11057">
    <property type="entry name" value="CYP313-like"/>
    <property type="match status" value="1"/>
</dbReference>
<dbReference type="PaxDb" id="7159-AAEL005775-PA"/>
<keyword evidence="7 14" id="KW-0479">Metal-binding</keyword>
<comment type="function">
    <text evidence="2">May be involved in the metabolism of insect hormones and in the breakdown of synthetic insecticides.</text>
</comment>
<evidence type="ECO:0000256" key="7">
    <source>
        <dbReference type="ARBA" id="ARBA00022723"/>
    </source>
</evidence>
<organism evidence="17 18">
    <name type="scientific">Aedes aegypti</name>
    <name type="common">Yellowfever mosquito</name>
    <name type="synonym">Culex aegypti</name>
    <dbReference type="NCBI Taxonomy" id="7159"/>
    <lineage>
        <taxon>Eukaryota</taxon>
        <taxon>Metazoa</taxon>
        <taxon>Ecdysozoa</taxon>
        <taxon>Arthropoda</taxon>
        <taxon>Hexapoda</taxon>
        <taxon>Insecta</taxon>
        <taxon>Pterygota</taxon>
        <taxon>Neoptera</taxon>
        <taxon>Endopterygota</taxon>
        <taxon>Diptera</taxon>
        <taxon>Nematocera</taxon>
        <taxon>Culicoidea</taxon>
        <taxon>Culicidae</taxon>
        <taxon>Culicinae</taxon>
        <taxon>Aedini</taxon>
        <taxon>Aedes</taxon>
        <taxon>Stegomyia</taxon>
    </lineage>
</organism>
<proteinExistence type="inferred from homology"/>
<dbReference type="GO" id="GO:0005506">
    <property type="term" value="F:iron ion binding"/>
    <property type="evidence" value="ECO:0007669"/>
    <property type="project" value="InterPro"/>
</dbReference>
<evidence type="ECO:0000313" key="17">
    <source>
        <dbReference type="EMBL" id="EAT42702.1"/>
    </source>
</evidence>
<dbReference type="InterPro" id="IPR001128">
    <property type="entry name" value="Cyt_P450"/>
</dbReference>
<dbReference type="AlphaFoldDB" id="Q178V0"/>
<dbReference type="VEuPathDB" id="VectorBase:AAEL005775"/>
<keyword evidence="6 14" id="KW-0349">Heme</keyword>
<evidence type="ECO:0000256" key="4">
    <source>
        <dbReference type="ARBA" id="ARBA00004406"/>
    </source>
</evidence>
<evidence type="ECO:0000256" key="16">
    <source>
        <dbReference type="SAM" id="SignalP"/>
    </source>
</evidence>
<dbReference type="KEGG" id="aag:5567056"/>
<evidence type="ECO:0000256" key="10">
    <source>
        <dbReference type="ARBA" id="ARBA00023002"/>
    </source>
</evidence>
<dbReference type="PANTHER" id="PTHR24291">
    <property type="entry name" value="CYTOCHROME P450 FAMILY 4"/>
    <property type="match status" value="1"/>
</dbReference>
<keyword evidence="13" id="KW-0472">Membrane</keyword>
<sequence length="502" mass="57719">MLLVLAIVLVLLLILLVDSTLKHHVGKFARSLESVSPNYPLLGSATVFLGHSEERRFENFMNMLRQVDRIGKGWLGPQLMFYVAHPELVQKVLTDPNCSEKPFFYEFSRLTHGLFSAKYSIWKPNRKALNPTMNVKMLNSFVPIFERFSRSMVEKLKCYPEGTPVDILDFTTECALEMVCGTTLGTALKKGSGKRKFLESMQTFISRVATRTLSVSLYNESFYRLTRAYNEEENARKYCLDFAKCIIEERQQVLVTEPQSKNSDENEDDDGYQIRRPKLFIDQVLSGNNTEADISTQNLSEQILTIMAAGYDTSANMVAHSCLFLAIFPELQEKVAQEIQTVLPDCEQELTAETLKDLPYLDKFFKECLRLTPVGSTIARVNMTDIELDGCRIPKGNIFIFNFYVLHRRKDIWGPYAEQFDPENFSPERSKGRHPFAFLPFSGGSRNCIGARYAMISNKIMIIHLVRNFRMSTKIRFEDLKYRINVTLNLAFKHLITLEARR</sequence>
<evidence type="ECO:0000256" key="8">
    <source>
        <dbReference type="ARBA" id="ARBA00022824"/>
    </source>
</evidence>
<keyword evidence="16" id="KW-0732">Signal</keyword>
<dbReference type="GO" id="GO:0016705">
    <property type="term" value="F:oxidoreductase activity, acting on paired donors, with incorporation or reduction of molecular oxygen"/>
    <property type="evidence" value="ECO:0007669"/>
    <property type="project" value="InterPro"/>
</dbReference>
<feature type="signal peptide" evidence="16">
    <location>
        <begin position="1"/>
        <end position="19"/>
    </location>
</feature>
<dbReference type="InterPro" id="IPR050196">
    <property type="entry name" value="Cytochrome_P450_Monoox"/>
</dbReference>
<keyword evidence="12 15" id="KW-0503">Monooxygenase</keyword>
<evidence type="ECO:0000256" key="1">
    <source>
        <dbReference type="ARBA" id="ARBA00001971"/>
    </source>
</evidence>
<protein>
    <submittedName>
        <fullName evidence="17">AAEL005775-PA</fullName>
    </submittedName>
</protein>
<dbReference type="GeneID" id="5567056"/>
<reference evidence="17" key="3">
    <citation type="submission" date="2012-09" db="EMBL/GenBank/DDBJ databases">
        <authorList>
            <consortium name="VectorBase"/>
        </authorList>
    </citation>
    <scope>NUCLEOTIDE SEQUENCE</scope>
    <source>
        <strain evidence="17">Liverpool</strain>
    </source>
</reference>
<dbReference type="PRINTS" id="PR00463">
    <property type="entry name" value="EP450I"/>
</dbReference>
<evidence type="ECO:0000256" key="6">
    <source>
        <dbReference type="ARBA" id="ARBA00022617"/>
    </source>
</evidence>
<dbReference type="Gene3D" id="1.10.630.10">
    <property type="entry name" value="Cytochrome P450"/>
    <property type="match status" value="1"/>
</dbReference>
<dbReference type="InterPro" id="IPR017972">
    <property type="entry name" value="Cyt_P450_CS"/>
</dbReference>
<evidence type="ECO:0000256" key="9">
    <source>
        <dbReference type="ARBA" id="ARBA00022848"/>
    </source>
</evidence>
<comment type="similarity">
    <text evidence="5 15">Belongs to the cytochrome P450 family.</text>
</comment>
<keyword evidence="8" id="KW-0256">Endoplasmic reticulum</keyword>
<keyword evidence="11 14" id="KW-0408">Iron</keyword>
<dbReference type="Proteomes" id="UP000682892">
    <property type="component" value="Chromosome 3"/>
</dbReference>
<dbReference type="GO" id="GO:0005789">
    <property type="term" value="C:endoplasmic reticulum membrane"/>
    <property type="evidence" value="ECO:0007669"/>
    <property type="project" value="UniProtKB-SubCell"/>
</dbReference>
<dbReference type="GO" id="GO:0004497">
    <property type="term" value="F:monooxygenase activity"/>
    <property type="evidence" value="ECO:0007669"/>
    <property type="project" value="UniProtKB-KW"/>
</dbReference>
<comment type="cofactor">
    <cofactor evidence="1 14">
        <name>heme</name>
        <dbReference type="ChEBI" id="CHEBI:30413"/>
    </cofactor>
</comment>
<dbReference type="PhylomeDB" id="Q178V0"/>
<keyword evidence="9" id="KW-0492">Microsome</keyword>
<evidence type="ECO:0000256" key="12">
    <source>
        <dbReference type="ARBA" id="ARBA00023033"/>
    </source>
</evidence>
<dbReference type="Pfam" id="PF00067">
    <property type="entry name" value="p450"/>
    <property type="match status" value="1"/>
</dbReference>
<gene>
    <name evidence="17" type="primary">CYP325R1</name>
    <name evidence="17" type="ORF">AaeL_AAEL005775</name>
</gene>
<dbReference type="SUPFAM" id="SSF48264">
    <property type="entry name" value="Cytochrome P450"/>
    <property type="match status" value="1"/>
</dbReference>
<comment type="subcellular location">
    <subcellularLocation>
        <location evidence="4">Endoplasmic reticulum membrane</location>
        <topology evidence="4">Peripheral membrane protein</topology>
    </subcellularLocation>
    <subcellularLocation>
        <location evidence="3">Microsome membrane</location>
        <topology evidence="3">Peripheral membrane protein</topology>
    </subcellularLocation>
</comment>
<evidence type="ECO:0000256" key="2">
    <source>
        <dbReference type="ARBA" id="ARBA00003690"/>
    </source>
</evidence>
<name>Q178V0_AEDAE</name>
<reference evidence="17" key="2">
    <citation type="journal article" date="2007" name="Science">
        <title>Genome sequence of Aedes aegypti, a major arbovirus vector.</title>
        <authorList>
            <person name="Nene V."/>
            <person name="Wortman J.R."/>
            <person name="Lawson D."/>
            <person name="Haas B."/>
            <person name="Kodira C."/>
            <person name="Tu Z.J."/>
            <person name="Loftus B."/>
            <person name="Xi Z."/>
            <person name="Megy K."/>
            <person name="Grabherr M."/>
            <person name="Ren Q."/>
            <person name="Zdobnov E.M."/>
            <person name="Lobo N.F."/>
            <person name="Campbell K.S."/>
            <person name="Brown S.E."/>
            <person name="Bonaldo M.F."/>
            <person name="Zhu J."/>
            <person name="Sinkins S.P."/>
            <person name="Hogenkamp D.G."/>
            <person name="Amedeo P."/>
            <person name="Arensburger P."/>
            <person name="Atkinson P.W."/>
            <person name="Bidwell S."/>
            <person name="Biedler J."/>
            <person name="Birney E."/>
            <person name="Bruggner R.V."/>
            <person name="Costas J."/>
            <person name="Coy M.R."/>
            <person name="Crabtree J."/>
            <person name="Crawford M."/>
            <person name="Debruyn B."/>
            <person name="Decaprio D."/>
            <person name="Eiglmeier K."/>
            <person name="Eisenstadt E."/>
            <person name="El-Dorry H."/>
            <person name="Gelbart W.M."/>
            <person name="Gomes S.L."/>
            <person name="Hammond M."/>
            <person name="Hannick L.I."/>
            <person name="Hogan J.R."/>
            <person name="Holmes M.H."/>
            <person name="Jaffe D."/>
            <person name="Johnston J.S."/>
            <person name="Kennedy R.C."/>
            <person name="Koo H."/>
            <person name="Kravitz S."/>
            <person name="Kriventseva E.V."/>
            <person name="Kulp D."/>
            <person name="Labutti K."/>
            <person name="Lee E."/>
            <person name="Li S."/>
            <person name="Lovin D.D."/>
            <person name="Mao C."/>
            <person name="Mauceli E."/>
            <person name="Menck C.F."/>
            <person name="Miller J.R."/>
            <person name="Montgomery P."/>
            <person name="Mori A."/>
            <person name="Nascimento A.L."/>
            <person name="Naveira H.F."/>
            <person name="Nusbaum C."/>
            <person name="O'leary S."/>
            <person name="Orvis J."/>
            <person name="Pertea M."/>
            <person name="Quesneville H."/>
            <person name="Reidenbach K.R."/>
            <person name="Rogers Y.H."/>
            <person name="Roth C.W."/>
            <person name="Schneider J.R."/>
            <person name="Schatz M."/>
            <person name="Shumway M."/>
            <person name="Stanke M."/>
            <person name="Stinson E.O."/>
            <person name="Tubio J.M."/>
            <person name="Vanzee J.P."/>
            <person name="Verjovski-Almeida S."/>
            <person name="Werner D."/>
            <person name="White O."/>
            <person name="Wyder S."/>
            <person name="Zeng Q."/>
            <person name="Zhao Q."/>
            <person name="Zhao Y."/>
            <person name="Hill C.A."/>
            <person name="Raikhel A.S."/>
            <person name="Soares M.B."/>
            <person name="Knudson D.L."/>
            <person name="Lee N.H."/>
            <person name="Galagan J."/>
            <person name="Salzberg S.L."/>
            <person name="Paulsen I.T."/>
            <person name="Dimopoulos G."/>
            <person name="Collins F.H."/>
            <person name="Birren B."/>
            <person name="Fraser-Liggett C.M."/>
            <person name="Severson D.W."/>
        </authorList>
    </citation>
    <scope>NUCLEOTIDE SEQUENCE [LARGE SCALE GENOMIC DNA]</scope>
    <source>
        <strain evidence="17">Liverpool</strain>
    </source>
</reference>
<feature type="chain" id="PRO_5030175365" evidence="16">
    <location>
        <begin position="20"/>
        <end position="502"/>
    </location>
</feature>
<dbReference type="EMBL" id="CH477359">
    <property type="protein sequence ID" value="EAT42702.1"/>
    <property type="molecule type" value="Genomic_DNA"/>
</dbReference>
<reference evidence="17" key="1">
    <citation type="submission" date="2005-10" db="EMBL/GenBank/DDBJ databases">
        <authorList>
            <person name="Loftus B.J."/>
            <person name="Nene V.M."/>
            <person name="Hannick L.I."/>
            <person name="Bidwell S."/>
            <person name="Haas B."/>
            <person name="Amedeo P."/>
            <person name="Orvis J."/>
            <person name="Wortman J.R."/>
            <person name="White O.R."/>
            <person name="Salzberg S."/>
            <person name="Shumway M."/>
            <person name="Koo H."/>
            <person name="Zhao Y."/>
            <person name="Holmes M."/>
            <person name="Miller J."/>
            <person name="Schatz M."/>
            <person name="Pop M."/>
            <person name="Pai G."/>
            <person name="Utterback T."/>
            <person name="Rogers Y.-H."/>
            <person name="Kravitz S."/>
            <person name="Fraser C.M."/>
        </authorList>
    </citation>
    <scope>NUCLEOTIDE SEQUENCE</scope>
    <source>
        <strain evidence="17">Liverpool</strain>
    </source>
</reference>
<dbReference type="InterPro" id="IPR002401">
    <property type="entry name" value="Cyt_P450_E_grp-I"/>
</dbReference>
<dbReference type="InterPro" id="IPR036396">
    <property type="entry name" value="Cyt_P450_sf"/>
</dbReference>
<dbReference type="GO" id="GO:0020037">
    <property type="term" value="F:heme binding"/>
    <property type="evidence" value="ECO:0007669"/>
    <property type="project" value="InterPro"/>
</dbReference>
<evidence type="ECO:0000256" key="5">
    <source>
        <dbReference type="ARBA" id="ARBA00010617"/>
    </source>
</evidence>
<dbReference type="STRING" id="7159.Q178V0"/>
<dbReference type="OrthoDB" id="1470350at2759"/>
<evidence type="ECO:0000256" key="15">
    <source>
        <dbReference type="RuleBase" id="RU000461"/>
    </source>
</evidence>
<evidence type="ECO:0000313" key="18">
    <source>
        <dbReference type="Proteomes" id="UP000682892"/>
    </source>
</evidence>
<dbReference type="eggNOG" id="KOG0157">
    <property type="taxonomic scope" value="Eukaryota"/>
</dbReference>
<feature type="binding site" description="axial binding residue" evidence="14">
    <location>
        <position position="448"/>
    </location>
    <ligand>
        <name>heme</name>
        <dbReference type="ChEBI" id="CHEBI:30413"/>
    </ligand>
    <ligandPart>
        <name>Fe</name>
        <dbReference type="ChEBI" id="CHEBI:18248"/>
    </ligandPart>
</feature>
<accession>Q178V0</accession>
<dbReference type="PROSITE" id="PS00086">
    <property type="entry name" value="CYTOCHROME_P450"/>
    <property type="match status" value="1"/>
</dbReference>
<evidence type="ECO:0000256" key="11">
    <source>
        <dbReference type="ARBA" id="ARBA00023004"/>
    </source>
</evidence>
<evidence type="ECO:0000256" key="13">
    <source>
        <dbReference type="ARBA" id="ARBA00023136"/>
    </source>
</evidence>
<dbReference type="PANTHER" id="PTHR24291:SF189">
    <property type="entry name" value="CYTOCHROME P450 4C3-RELATED"/>
    <property type="match status" value="1"/>
</dbReference>
<evidence type="ECO:0000256" key="14">
    <source>
        <dbReference type="PIRSR" id="PIRSR602401-1"/>
    </source>
</evidence>